<dbReference type="InterPro" id="IPR000515">
    <property type="entry name" value="MetI-like"/>
</dbReference>
<evidence type="ECO:0000256" key="3">
    <source>
        <dbReference type="ARBA" id="ARBA00022475"/>
    </source>
</evidence>
<dbReference type="AlphaFoldDB" id="A0A4P6HML6"/>
<reference evidence="10 11" key="1">
    <citation type="submission" date="2018-02" db="EMBL/GenBank/DDBJ databases">
        <title>Genome sequence of Desulfovibrio carbinolicus DSM 3852.</title>
        <authorList>
            <person name="Wilbanks E."/>
            <person name="Skennerton C.T."/>
            <person name="Orphan V.J."/>
        </authorList>
    </citation>
    <scope>NUCLEOTIDE SEQUENCE [LARGE SCALE GENOMIC DNA]</scope>
    <source>
        <strain evidence="10 11">DSM 3852</strain>
    </source>
</reference>
<keyword evidence="11" id="KW-1185">Reference proteome</keyword>
<dbReference type="NCBIfam" id="NF007738">
    <property type="entry name" value="PRK10417.1"/>
    <property type="match status" value="1"/>
</dbReference>
<protein>
    <submittedName>
        <fullName evidence="10">Nickel ABC transporter permease subunit NikC</fullName>
    </submittedName>
</protein>
<dbReference type="NCBIfam" id="TIGR02790">
    <property type="entry name" value="nickel_nikC"/>
    <property type="match status" value="1"/>
</dbReference>
<dbReference type="EMBL" id="CP026538">
    <property type="protein sequence ID" value="QAZ68473.1"/>
    <property type="molecule type" value="Genomic_DNA"/>
</dbReference>
<keyword evidence="2 7" id="KW-0813">Transport</keyword>
<gene>
    <name evidence="10" type="ORF">C3Y92_15050</name>
</gene>
<dbReference type="KEGG" id="dcb:C3Y92_15050"/>
<dbReference type="GO" id="GO:0005886">
    <property type="term" value="C:plasma membrane"/>
    <property type="evidence" value="ECO:0007669"/>
    <property type="project" value="UniProtKB-SubCell"/>
</dbReference>
<dbReference type="OrthoDB" id="9783218at2"/>
<organism evidence="10 11">
    <name type="scientific">Solidesulfovibrio carbinolicus</name>
    <dbReference type="NCBI Taxonomy" id="296842"/>
    <lineage>
        <taxon>Bacteria</taxon>
        <taxon>Pseudomonadati</taxon>
        <taxon>Thermodesulfobacteriota</taxon>
        <taxon>Desulfovibrionia</taxon>
        <taxon>Desulfovibrionales</taxon>
        <taxon>Desulfovibrionaceae</taxon>
        <taxon>Solidesulfovibrio</taxon>
    </lineage>
</organism>
<comment type="similarity">
    <text evidence="7">Belongs to the binding-protein-dependent transport system permease family.</text>
</comment>
<dbReference type="PANTHER" id="PTHR43386:SF1">
    <property type="entry name" value="D,D-DIPEPTIDE TRANSPORT SYSTEM PERMEASE PROTEIN DDPC-RELATED"/>
    <property type="match status" value="1"/>
</dbReference>
<name>A0A4P6HML6_9BACT</name>
<evidence type="ECO:0000259" key="9">
    <source>
        <dbReference type="PROSITE" id="PS50928"/>
    </source>
</evidence>
<dbReference type="CDD" id="cd06261">
    <property type="entry name" value="TM_PBP2"/>
    <property type="match status" value="1"/>
</dbReference>
<sequence>MIRTLFAKKLTALALVLAAVLVAMAVFAPLLATTDPDRTDIGRKLEPPSLSEPLGTDHLGRSIYSRLVYGARASLGSVAVIVTAILVLSFVVGGASGYFGGTADAVIMRLCDVILTFPTFILALFLIGILGTGLTNVIIAIVMTHWAWYARMVRGMVLQLRNREHVLAAKVAGTPALLLGARHILPPVAAQMAVLASLDIGHMMLHVSGLSFLGLGVQPPTPEWGVMIGDARQFLRTAPQLMLFPGLMIFLSVMAANILGDALRDRLDPHLVSELDHGH</sequence>
<keyword evidence="8" id="KW-0732">Signal</keyword>
<evidence type="ECO:0000256" key="6">
    <source>
        <dbReference type="ARBA" id="ARBA00023136"/>
    </source>
</evidence>
<keyword evidence="5 7" id="KW-1133">Transmembrane helix</keyword>
<keyword evidence="3" id="KW-1003">Cell membrane</keyword>
<dbReference type="PROSITE" id="PS50928">
    <property type="entry name" value="ABC_TM1"/>
    <property type="match status" value="1"/>
</dbReference>
<feature type="transmembrane region" description="Helical" evidence="7">
    <location>
        <begin position="120"/>
        <end position="147"/>
    </location>
</feature>
<feature type="chain" id="PRO_5020939303" evidence="8">
    <location>
        <begin position="29"/>
        <end position="279"/>
    </location>
</feature>
<evidence type="ECO:0000256" key="5">
    <source>
        <dbReference type="ARBA" id="ARBA00022989"/>
    </source>
</evidence>
<dbReference type="PANTHER" id="PTHR43386">
    <property type="entry name" value="OLIGOPEPTIDE TRANSPORT SYSTEM PERMEASE PROTEIN APPC"/>
    <property type="match status" value="1"/>
</dbReference>
<comment type="subcellular location">
    <subcellularLocation>
        <location evidence="1 7">Cell membrane</location>
        <topology evidence="1 7">Multi-pass membrane protein</topology>
    </subcellularLocation>
</comment>
<dbReference type="Proteomes" id="UP000293296">
    <property type="component" value="Chromosome"/>
</dbReference>
<keyword evidence="6 7" id="KW-0472">Membrane</keyword>
<proteinExistence type="inferred from homology"/>
<evidence type="ECO:0000256" key="4">
    <source>
        <dbReference type="ARBA" id="ARBA00022692"/>
    </source>
</evidence>
<evidence type="ECO:0000256" key="1">
    <source>
        <dbReference type="ARBA" id="ARBA00004651"/>
    </source>
</evidence>
<evidence type="ECO:0000313" key="10">
    <source>
        <dbReference type="EMBL" id="QAZ68473.1"/>
    </source>
</evidence>
<dbReference type="RefSeq" id="WP_129353944.1">
    <property type="nucleotide sequence ID" value="NZ_CP026538.1"/>
</dbReference>
<accession>A0A4P6HML6</accession>
<feature type="transmembrane region" description="Helical" evidence="7">
    <location>
        <begin position="237"/>
        <end position="259"/>
    </location>
</feature>
<evidence type="ECO:0000313" key="11">
    <source>
        <dbReference type="Proteomes" id="UP000293296"/>
    </source>
</evidence>
<feature type="domain" description="ABC transmembrane type-1" evidence="9">
    <location>
        <begin position="75"/>
        <end position="260"/>
    </location>
</feature>
<dbReference type="Pfam" id="PF00528">
    <property type="entry name" value="BPD_transp_1"/>
    <property type="match status" value="1"/>
</dbReference>
<dbReference type="Gene3D" id="1.10.3720.10">
    <property type="entry name" value="MetI-like"/>
    <property type="match status" value="1"/>
</dbReference>
<evidence type="ECO:0000256" key="2">
    <source>
        <dbReference type="ARBA" id="ARBA00022448"/>
    </source>
</evidence>
<dbReference type="Pfam" id="PF12911">
    <property type="entry name" value="OppC_N"/>
    <property type="match status" value="1"/>
</dbReference>
<evidence type="ECO:0000256" key="8">
    <source>
        <dbReference type="SAM" id="SignalP"/>
    </source>
</evidence>
<dbReference type="InterPro" id="IPR050366">
    <property type="entry name" value="BP-dependent_transpt_permease"/>
</dbReference>
<dbReference type="InterPro" id="IPR025966">
    <property type="entry name" value="OppC_N"/>
</dbReference>
<evidence type="ECO:0000256" key="7">
    <source>
        <dbReference type="RuleBase" id="RU363032"/>
    </source>
</evidence>
<dbReference type="GO" id="GO:0015099">
    <property type="term" value="F:nickel cation transmembrane transporter activity"/>
    <property type="evidence" value="ECO:0007669"/>
    <property type="project" value="InterPro"/>
</dbReference>
<dbReference type="InterPro" id="IPR035906">
    <property type="entry name" value="MetI-like_sf"/>
</dbReference>
<feature type="signal peptide" evidence="8">
    <location>
        <begin position="1"/>
        <end position="28"/>
    </location>
</feature>
<dbReference type="GO" id="GO:0071916">
    <property type="term" value="F:dipeptide transmembrane transporter activity"/>
    <property type="evidence" value="ECO:0007669"/>
    <property type="project" value="TreeGrafter"/>
</dbReference>
<keyword evidence="4 7" id="KW-0812">Transmembrane</keyword>
<dbReference type="InterPro" id="IPR014157">
    <property type="entry name" value="Nickel_NikC"/>
</dbReference>
<dbReference type="SUPFAM" id="SSF161098">
    <property type="entry name" value="MetI-like"/>
    <property type="match status" value="1"/>
</dbReference>
<feature type="transmembrane region" description="Helical" evidence="7">
    <location>
        <begin position="75"/>
        <end position="99"/>
    </location>
</feature>